<name>A0A8S4MNH7_BRALA</name>
<gene>
    <name evidence="1" type="primary">Hypp9627</name>
    <name evidence="1" type="ORF">BLAG_LOCUS26221</name>
</gene>
<sequence length="291" mass="32100">MMQGLGYLWVSQPWADEIKSIEIKIYCYTLDGVKNFYKTILIHVERGILRFKDPGLVTKVNKLNLRYLRKPQMSEKSVASDKTSAQRPKREVPCNKFQSGECTHKAGHVTPSGLKVVHKCRCCLKWRPTLPADHPASKCKYKSKAEREALDADGAHNDPQALSLEARSPPAGLRTILDAPSQHGLRIVSPVLDAPAHTGLRVVSGASAHAAARTSPTMSAPAGSVNACRLHDIVLSSGQYNHRGLRVPVPSYLAIPVWRSALANYSDKVVCDFLEFGWPVGYDKIRKVQAV</sequence>
<dbReference type="EMBL" id="CAKMNS010000310">
    <property type="protein sequence ID" value="CAH1277433.1"/>
    <property type="molecule type" value="Genomic_DNA"/>
</dbReference>
<evidence type="ECO:0000313" key="1">
    <source>
        <dbReference type="EMBL" id="CAH1277433.1"/>
    </source>
</evidence>
<protein>
    <submittedName>
        <fullName evidence="1">Hypp9627 protein</fullName>
    </submittedName>
</protein>
<proteinExistence type="predicted"/>
<reference evidence="1" key="1">
    <citation type="submission" date="2022-01" db="EMBL/GenBank/DDBJ databases">
        <authorList>
            <person name="Braso-Vives M."/>
        </authorList>
    </citation>
    <scope>NUCLEOTIDE SEQUENCE</scope>
</reference>
<evidence type="ECO:0000313" key="2">
    <source>
        <dbReference type="Proteomes" id="UP000838412"/>
    </source>
</evidence>
<accession>A0A8S4MNH7</accession>
<dbReference type="AlphaFoldDB" id="A0A8S4MNH7"/>
<organism evidence="1 2">
    <name type="scientific">Branchiostoma lanceolatum</name>
    <name type="common">Common lancelet</name>
    <name type="synonym">Amphioxus lanceolatum</name>
    <dbReference type="NCBI Taxonomy" id="7740"/>
    <lineage>
        <taxon>Eukaryota</taxon>
        <taxon>Metazoa</taxon>
        <taxon>Chordata</taxon>
        <taxon>Cephalochordata</taxon>
        <taxon>Leptocardii</taxon>
        <taxon>Amphioxiformes</taxon>
        <taxon>Branchiostomatidae</taxon>
        <taxon>Branchiostoma</taxon>
    </lineage>
</organism>
<keyword evidence="2" id="KW-1185">Reference proteome</keyword>
<comment type="caution">
    <text evidence="1">The sequence shown here is derived from an EMBL/GenBank/DDBJ whole genome shotgun (WGS) entry which is preliminary data.</text>
</comment>
<dbReference type="Proteomes" id="UP000838412">
    <property type="component" value="Unassembled WGS sequence"/>
</dbReference>
<dbReference type="OrthoDB" id="10073088at2759"/>